<feature type="region of interest" description="Disordered" evidence="1">
    <location>
        <begin position="104"/>
        <end position="130"/>
    </location>
</feature>
<accession>A0A409WMJ2</accession>
<keyword evidence="2" id="KW-1133">Transmembrane helix</keyword>
<evidence type="ECO:0000256" key="2">
    <source>
        <dbReference type="SAM" id="Phobius"/>
    </source>
</evidence>
<organism evidence="4 5">
    <name type="scientific">Panaeolus cyanescens</name>
    <dbReference type="NCBI Taxonomy" id="181874"/>
    <lineage>
        <taxon>Eukaryota</taxon>
        <taxon>Fungi</taxon>
        <taxon>Dikarya</taxon>
        <taxon>Basidiomycota</taxon>
        <taxon>Agaricomycotina</taxon>
        <taxon>Agaricomycetes</taxon>
        <taxon>Agaricomycetidae</taxon>
        <taxon>Agaricales</taxon>
        <taxon>Agaricineae</taxon>
        <taxon>Galeropsidaceae</taxon>
        <taxon>Panaeolus</taxon>
    </lineage>
</organism>
<evidence type="ECO:0000313" key="5">
    <source>
        <dbReference type="Proteomes" id="UP000284842"/>
    </source>
</evidence>
<sequence>MLYPLELFIIIILSAIQHPAKGMVVGSLVPTIGIVFVLLSVRVHFGTSFKSGATKTAASNFPDLFRESLSDGGINIERPVPGHSIDRINLVEFKTGNDRLPLQRYSYDTEDRDPCPTPSPSRRHSLTFSP</sequence>
<dbReference type="AlphaFoldDB" id="A0A409WMJ2"/>
<comment type="caution">
    <text evidence="4">The sequence shown here is derived from an EMBL/GenBank/DDBJ whole genome shotgun (WGS) entry which is preliminary data.</text>
</comment>
<feature type="signal peptide" evidence="3">
    <location>
        <begin position="1"/>
        <end position="22"/>
    </location>
</feature>
<reference evidence="4 5" key="1">
    <citation type="journal article" date="2018" name="Evol. Lett.">
        <title>Horizontal gene cluster transfer increased hallucinogenic mushroom diversity.</title>
        <authorList>
            <person name="Reynolds H.T."/>
            <person name="Vijayakumar V."/>
            <person name="Gluck-Thaler E."/>
            <person name="Korotkin H.B."/>
            <person name="Matheny P.B."/>
            <person name="Slot J.C."/>
        </authorList>
    </citation>
    <scope>NUCLEOTIDE SEQUENCE [LARGE SCALE GENOMIC DNA]</scope>
    <source>
        <strain evidence="4 5">2629</strain>
    </source>
</reference>
<evidence type="ECO:0000313" key="4">
    <source>
        <dbReference type="EMBL" id="PPQ79803.1"/>
    </source>
</evidence>
<gene>
    <name evidence="4" type="ORF">CVT24_003218</name>
</gene>
<feature type="transmembrane region" description="Helical" evidence="2">
    <location>
        <begin position="20"/>
        <end position="41"/>
    </location>
</feature>
<feature type="compositionally biased region" description="Basic residues" evidence="1">
    <location>
        <begin position="121"/>
        <end position="130"/>
    </location>
</feature>
<dbReference type="Proteomes" id="UP000284842">
    <property type="component" value="Unassembled WGS sequence"/>
</dbReference>
<keyword evidence="2" id="KW-0472">Membrane</keyword>
<name>A0A409WMJ2_9AGAR</name>
<evidence type="ECO:0000256" key="1">
    <source>
        <dbReference type="SAM" id="MobiDB-lite"/>
    </source>
</evidence>
<dbReference type="InParanoid" id="A0A409WMJ2"/>
<feature type="chain" id="PRO_5019309413" evidence="3">
    <location>
        <begin position="23"/>
        <end position="130"/>
    </location>
</feature>
<keyword evidence="5" id="KW-1185">Reference proteome</keyword>
<keyword evidence="3" id="KW-0732">Signal</keyword>
<dbReference type="EMBL" id="NHTK01005398">
    <property type="protein sequence ID" value="PPQ79803.1"/>
    <property type="molecule type" value="Genomic_DNA"/>
</dbReference>
<keyword evidence="2" id="KW-0812">Transmembrane</keyword>
<protein>
    <submittedName>
        <fullName evidence="4">Uncharacterized protein</fullName>
    </submittedName>
</protein>
<proteinExistence type="predicted"/>
<evidence type="ECO:0000256" key="3">
    <source>
        <dbReference type="SAM" id="SignalP"/>
    </source>
</evidence>